<protein>
    <recommendedName>
        <fullName evidence="1">Glycosyltransferase 2-like domain-containing protein</fullName>
    </recommendedName>
</protein>
<dbReference type="Proteomes" id="UP000233414">
    <property type="component" value="Unassembled WGS sequence"/>
</dbReference>
<organism evidence="2 3">
    <name type="scientific">Candidatus Kuenenbacteria bacterium HGW-Kuenenbacteria-1</name>
    <dbReference type="NCBI Taxonomy" id="2013812"/>
    <lineage>
        <taxon>Bacteria</taxon>
        <taxon>Candidatus Kueneniibacteriota</taxon>
    </lineage>
</organism>
<name>A0A2N1UN38_9BACT</name>
<dbReference type="InterPro" id="IPR001173">
    <property type="entry name" value="Glyco_trans_2-like"/>
</dbReference>
<comment type="caution">
    <text evidence="2">The sequence shown here is derived from an EMBL/GenBank/DDBJ whole genome shotgun (WGS) entry which is preliminary data.</text>
</comment>
<dbReference type="SUPFAM" id="SSF53448">
    <property type="entry name" value="Nucleotide-diphospho-sugar transferases"/>
    <property type="match status" value="1"/>
</dbReference>
<dbReference type="EMBL" id="PGYQ01000013">
    <property type="protein sequence ID" value="PKL72191.1"/>
    <property type="molecule type" value="Genomic_DNA"/>
</dbReference>
<proteinExistence type="predicted"/>
<dbReference type="GO" id="GO:0006487">
    <property type="term" value="P:protein N-linked glycosylation"/>
    <property type="evidence" value="ECO:0007669"/>
    <property type="project" value="TreeGrafter"/>
</dbReference>
<gene>
    <name evidence="2" type="ORF">CVV26_02675</name>
</gene>
<reference evidence="2 3" key="1">
    <citation type="journal article" date="2017" name="ISME J.">
        <title>Potential for microbial H2 and metal transformations associated with novel bacteria and archaea in deep terrestrial subsurface sediments.</title>
        <authorList>
            <person name="Hernsdorf A.W."/>
            <person name="Amano Y."/>
            <person name="Miyakawa K."/>
            <person name="Ise K."/>
            <person name="Suzuki Y."/>
            <person name="Anantharaman K."/>
            <person name="Probst A."/>
            <person name="Burstein D."/>
            <person name="Thomas B.C."/>
            <person name="Banfield J.F."/>
        </authorList>
    </citation>
    <scope>NUCLEOTIDE SEQUENCE [LARGE SCALE GENOMIC DNA]</scope>
    <source>
        <strain evidence="2">HGW-Kuenenbacteria-1</strain>
    </source>
</reference>
<dbReference type="AlphaFoldDB" id="A0A2N1UN38"/>
<dbReference type="PANTHER" id="PTHR10859:SF91">
    <property type="entry name" value="DOLICHYL-PHOSPHATE BETA-GLUCOSYLTRANSFERASE"/>
    <property type="match status" value="1"/>
</dbReference>
<evidence type="ECO:0000259" key="1">
    <source>
        <dbReference type="Pfam" id="PF00535"/>
    </source>
</evidence>
<dbReference type="Gene3D" id="3.90.550.10">
    <property type="entry name" value="Spore Coat Polysaccharide Biosynthesis Protein SpsA, Chain A"/>
    <property type="match status" value="1"/>
</dbReference>
<evidence type="ECO:0000313" key="3">
    <source>
        <dbReference type="Proteomes" id="UP000233414"/>
    </source>
</evidence>
<evidence type="ECO:0000313" key="2">
    <source>
        <dbReference type="EMBL" id="PKL72191.1"/>
    </source>
</evidence>
<dbReference type="PANTHER" id="PTHR10859">
    <property type="entry name" value="GLYCOSYL TRANSFERASE"/>
    <property type="match status" value="1"/>
</dbReference>
<sequence length="246" mass="29175">MFIEFCLPVHNEEKILKSNVLKLFDYCNNQNFDFIWQIVIINNGSQDNSEKICKELSDKYKKIKIENIKQAGKGCALKFYWQKSNADIIVYMDIDLAVSLKNIPDLINPITKENYDLTIGSRLLPDSKIKRSFIRELSSQVYNFLSRIILNHNFSDLQCGFKAIRTDIFKKIAPHIKNNEWFFDTELFVFAKYFGYKIEEIPVNWNENRYNQRKSKVNLIKDSIKFLINLIKLKIRLIEEKNIKIK</sequence>
<dbReference type="Pfam" id="PF00535">
    <property type="entry name" value="Glycos_transf_2"/>
    <property type="match status" value="1"/>
</dbReference>
<accession>A0A2N1UN38</accession>
<dbReference type="InterPro" id="IPR029044">
    <property type="entry name" value="Nucleotide-diphossugar_trans"/>
</dbReference>
<feature type="domain" description="Glycosyltransferase 2-like" evidence="1">
    <location>
        <begin position="6"/>
        <end position="172"/>
    </location>
</feature>